<reference evidence="2 3" key="1">
    <citation type="submission" date="2014-03" db="EMBL/GenBank/DDBJ databases">
        <title>Draft genome of the hookworm Oesophagostomum dentatum.</title>
        <authorList>
            <person name="Mitreva M."/>
        </authorList>
    </citation>
    <scope>NUCLEOTIDE SEQUENCE [LARGE SCALE GENOMIC DNA]</scope>
    <source>
        <strain evidence="2 3">OD-Hann</strain>
    </source>
</reference>
<keyword evidence="3" id="KW-1185">Reference proteome</keyword>
<sequence length="252" mass="29373">MSAEYQRSCFLRKVEKVGDCCWLSIGHESFQQSYTNAYHGQLLLFNTLESFKALDRKELLRVEAQKIWHVIESGVWLQHPEQLVSFIFTVFAELKKYQYYYWNCFPTLCFPSDIKQEVSSIAVNGNLIQYYNRERAPIFLCSNNGDCLPISKIVELSDPAELKIVYADPSPIRGRPGWPLRNLLAAVAYLKPSWNWCSFISLRDEDQLEEFRISWAPSQITALPPTVGWERTHEGKMTPQFADMRKQFDPKK</sequence>
<evidence type="ECO:0000313" key="3">
    <source>
        <dbReference type="Proteomes" id="UP000053660"/>
    </source>
</evidence>
<gene>
    <name evidence="2" type="ORF">OESDEN_06916</name>
</gene>
<organism evidence="2 3">
    <name type="scientific">Oesophagostomum dentatum</name>
    <name type="common">Nodular worm</name>
    <dbReference type="NCBI Taxonomy" id="61180"/>
    <lineage>
        <taxon>Eukaryota</taxon>
        <taxon>Metazoa</taxon>
        <taxon>Ecdysozoa</taxon>
        <taxon>Nematoda</taxon>
        <taxon>Chromadorea</taxon>
        <taxon>Rhabditida</taxon>
        <taxon>Rhabditina</taxon>
        <taxon>Rhabditomorpha</taxon>
        <taxon>Strongyloidea</taxon>
        <taxon>Strongylidae</taxon>
        <taxon>Oesophagostomum</taxon>
    </lineage>
</organism>
<name>A0A0B1TCW6_OESDE</name>
<dbReference type="Gene3D" id="3.40.140.100">
    <property type="entry name" value="Ubiquitin-like modifier-activating enzyme ATG7 C-terminal domain"/>
    <property type="match status" value="1"/>
</dbReference>
<dbReference type="Proteomes" id="UP000053660">
    <property type="component" value="Unassembled WGS sequence"/>
</dbReference>
<evidence type="ECO:0000259" key="1">
    <source>
        <dbReference type="Pfam" id="PF16420"/>
    </source>
</evidence>
<protein>
    <recommendedName>
        <fullName evidence="1">Ubiquitin-like modifier-activating enzyme Atg7 N-terminal domain-containing protein</fullName>
    </recommendedName>
</protein>
<dbReference type="InterPro" id="IPR042522">
    <property type="entry name" value="Atg7_N_1"/>
</dbReference>
<dbReference type="AlphaFoldDB" id="A0A0B1TCW6"/>
<dbReference type="Gene3D" id="3.40.140.70">
    <property type="entry name" value="Ubiquitin-like modifier-activating enzyme ATG7 N-terminal domain"/>
    <property type="match status" value="1"/>
</dbReference>
<dbReference type="InterPro" id="IPR042523">
    <property type="entry name" value="Atg7_N_2"/>
</dbReference>
<dbReference type="Pfam" id="PF16420">
    <property type="entry name" value="ATG7_N"/>
    <property type="match status" value="1"/>
</dbReference>
<proteinExistence type="predicted"/>
<evidence type="ECO:0000313" key="2">
    <source>
        <dbReference type="EMBL" id="KHJ93180.1"/>
    </source>
</evidence>
<accession>A0A0B1TCW6</accession>
<dbReference type="OrthoDB" id="338614at2759"/>
<dbReference type="InterPro" id="IPR032197">
    <property type="entry name" value="Atg7_N"/>
</dbReference>
<dbReference type="EMBL" id="KN550904">
    <property type="protein sequence ID" value="KHJ93180.1"/>
    <property type="molecule type" value="Genomic_DNA"/>
</dbReference>
<feature type="domain" description="Ubiquitin-like modifier-activating enzyme Atg7 N-terminal" evidence="1">
    <location>
        <begin position="18"/>
        <end position="246"/>
    </location>
</feature>